<dbReference type="RefSeq" id="WP_196195635.1">
    <property type="nucleotide sequence ID" value="NZ_JADPRT010000008.1"/>
</dbReference>
<dbReference type="Pfam" id="PF15529">
    <property type="entry name" value="Ntox24"/>
    <property type="match status" value="1"/>
</dbReference>
<evidence type="ECO:0000259" key="2">
    <source>
        <dbReference type="Pfam" id="PF15529"/>
    </source>
</evidence>
<feature type="compositionally biased region" description="Polar residues" evidence="1">
    <location>
        <begin position="2014"/>
        <end position="2031"/>
    </location>
</feature>
<evidence type="ECO:0000313" key="3">
    <source>
        <dbReference type="EMBL" id="MBF9070466.1"/>
    </source>
</evidence>
<dbReference type="PANTHER" id="PTHR32305">
    <property type="match status" value="1"/>
</dbReference>
<gene>
    <name evidence="3" type="ORF">I2501_20790</name>
</gene>
<reference evidence="3" key="1">
    <citation type="submission" date="2020-11" db="EMBL/GenBank/DDBJ databases">
        <title>Isolation and identification of active actinomycetes.</title>
        <authorList>
            <person name="Yu B."/>
        </authorList>
    </citation>
    <scope>NUCLEOTIDE SEQUENCE</scope>
    <source>
        <strain evidence="3">NEAU-YB345</strain>
    </source>
</reference>
<keyword evidence="4" id="KW-1185">Reference proteome</keyword>
<evidence type="ECO:0000256" key="1">
    <source>
        <dbReference type="SAM" id="MobiDB-lite"/>
    </source>
</evidence>
<dbReference type="CDD" id="cd00081">
    <property type="entry name" value="Hint"/>
    <property type="match status" value="1"/>
</dbReference>
<dbReference type="Gene3D" id="2.180.10.10">
    <property type="entry name" value="RHS repeat-associated core"/>
    <property type="match status" value="1"/>
</dbReference>
<organism evidence="3 4">
    <name type="scientific">Streptacidiphilus fuscans</name>
    <dbReference type="NCBI Taxonomy" id="2789292"/>
    <lineage>
        <taxon>Bacteria</taxon>
        <taxon>Bacillati</taxon>
        <taxon>Actinomycetota</taxon>
        <taxon>Actinomycetes</taxon>
        <taxon>Kitasatosporales</taxon>
        <taxon>Streptomycetaceae</taxon>
        <taxon>Streptacidiphilus</taxon>
    </lineage>
</organism>
<dbReference type="PANTHER" id="PTHR32305:SF17">
    <property type="entry name" value="TRNA NUCLEASE WAPA"/>
    <property type="match status" value="1"/>
</dbReference>
<dbReference type="InterPro" id="IPR029114">
    <property type="entry name" value="Ntox24"/>
</dbReference>
<dbReference type="SUPFAM" id="SSF51294">
    <property type="entry name" value="Hedgehog/intein (Hint) domain"/>
    <property type="match status" value="1"/>
</dbReference>
<dbReference type="Pfam" id="PF07591">
    <property type="entry name" value="PT-HINT"/>
    <property type="match status" value="1"/>
</dbReference>
<dbReference type="InterPro" id="IPR006530">
    <property type="entry name" value="YD"/>
</dbReference>
<feature type="region of interest" description="Disordered" evidence="1">
    <location>
        <begin position="1740"/>
        <end position="1819"/>
    </location>
</feature>
<accession>A0A931B5A7</accession>
<dbReference type="EMBL" id="JADPRT010000008">
    <property type="protein sequence ID" value="MBF9070466.1"/>
    <property type="molecule type" value="Genomic_DNA"/>
</dbReference>
<feature type="domain" description="Bacterial toxin 24" evidence="2">
    <location>
        <begin position="2352"/>
        <end position="2418"/>
    </location>
</feature>
<protein>
    <recommendedName>
        <fullName evidence="2">Bacterial toxin 24 domain-containing protein</fullName>
    </recommendedName>
</protein>
<dbReference type="Gene3D" id="2.170.16.10">
    <property type="entry name" value="Hedgehog/Intein (Hint) domain"/>
    <property type="match status" value="1"/>
</dbReference>
<dbReference type="NCBIfam" id="TIGR01643">
    <property type="entry name" value="YD_repeat_2x"/>
    <property type="match status" value="1"/>
</dbReference>
<comment type="caution">
    <text evidence="3">The sequence shown here is derived from an EMBL/GenBank/DDBJ whole genome shotgun (WGS) entry which is preliminary data.</text>
</comment>
<dbReference type="Proteomes" id="UP000657385">
    <property type="component" value="Unassembled WGS sequence"/>
</dbReference>
<dbReference type="InterPro" id="IPR022385">
    <property type="entry name" value="Rhs_assc_core"/>
</dbReference>
<feature type="region of interest" description="Disordered" evidence="1">
    <location>
        <begin position="2013"/>
        <end position="2040"/>
    </location>
</feature>
<name>A0A931B5A7_9ACTN</name>
<feature type="compositionally biased region" description="Polar residues" evidence="1">
    <location>
        <begin position="1788"/>
        <end position="1803"/>
    </location>
</feature>
<feature type="compositionally biased region" description="Polar residues" evidence="1">
    <location>
        <begin position="1081"/>
        <end position="1101"/>
    </location>
</feature>
<dbReference type="InterPro" id="IPR050708">
    <property type="entry name" value="T6SS_VgrG/RHS"/>
</dbReference>
<feature type="region of interest" description="Disordered" evidence="1">
    <location>
        <begin position="1081"/>
        <end position="1130"/>
    </location>
</feature>
<feature type="compositionally biased region" description="Polar residues" evidence="1">
    <location>
        <begin position="1112"/>
        <end position="1130"/>
    </location>
</feature>
<sequence>MSALLAPSTAQALAARSPVDPHKIWSPPNTPLQVTKSIEGYDFGLPARTKPHYPVPKQWAGPGQTSGVHPGKATVTLPHAAPSRTGADTASATTTVTASPVQVGSLPVWLAPATSAGNVNATQRAAATQGGSTAAPAVAPATGAVSVTVAGASQTRAAGSDAMLVTLTRPAGSPAGEMQIGLDASSLEQSFGGNAAQRAVLVELPACALTTPNVKGCLKRTPLPSHYDSATRRVVADVQMPATLTSHGAAPVTMRAATAASPTQVIALDSTPSGGTGTYAATSLLPSSKWTAGDSSGGFSYSYPIQVPPALGGTAPQVSLSYDSSSVDGRTSSTNSQASIVGDGWDVGAGGYIERSYLPCSSDGLQYSGDLCWGGYNATLSLGGHSGALVRDDTSNPTNDPTQPTFYHLQDDDGTQVEFMPSSGGQPTSNGGTDTEYVKVTETSGTVYYFGLDHLPGGDGTDPTTDAAWTVPVFSPKSGDPCNLSSSGTGSWCSMPWRWNLAYSVDPNGNLTTYTYADETNYYALGAGQNLDNGTNTLYTRGGSLIRIDYGQTLAGQIAAKGTAAPAATVNLNLAPEGRCSTAGGFVCNDGTTIATLDSSNSSHWPDVPYDQNCPQLGTCSNIGPSFWTNQRLATITTTIQYKGATAPVDKYTLSQSYPDPGDTTKPPLWLDSIQRTGQDTLGEASGSALTLPAVTFTPAMMANRVDGTTVTPTPPIFNRPRIQVITTETGEAIHIDYNLPACSRVNNVMPASPDSDQMACYSVLWSPPGSAAGSAPVQDWFNRYTVKDVSTQDLVANAPPRVTSYTYGKAAWHRDDSELTDPSYRTWDDFRGFDTVTTVTGNGTDGPQTQTVTHYLQGMNGDHLATGALRPTVTTTDSLGETVQDDDWLAGSVLETDTYNQAGGSIVAYTVTRETQPSTTATHVVGSGMPDLVARYAATVTTATSKALKADKTWRTNTVTTTTDPAHGNRTISVDTTADGLPETCTLYSYATGSNPVMEELADQQLTLQGSGACTATATSTNTVSGQRTLFDGLPFGQVGATGSPTGAQVLDHYDSSGTAQYVTTQSKAYDSYGRVISTTDPNATDSAHQSGATTTTNFGSEKPGELPDTVTVTQPAPGSATGWSTKSTFDPARDLPLAAADINGHTTTASYDALGRTLAVWQPGRAPAATPADPTSTSPAPDILYTYAVNGSTAPSTVTTGKLQSDGVHRNVSIGILDGFGETVQTQATPAISAYTGRLISDTFYDSHGWTIKTNNAWYNGDQAPSTALYPTADTQVPGQTVTTYDGQGRPVTSTFRSLGQVQNTTQTVYLGVDQTDVDPPTGATPTTTITDAAGRVSQLWQYTTAKATDVQANADVTTYGYNAAGQNTSRTDATGKDTWTATYDLRGRDISQQDPDTGASSLTYNNDGQVASTTDARKQTLAFTYDLLGRKTGEYNGSVSAANQLAGWTYDTVSGGLGQAASATRYTAGATGPAYTETTLGYDNSYHSTGTTTTLPGSVVGQGSTPFTYTTRAAYDPITGNLTAGQDGAVARTVGTTTTTAQAVETINYGYDVNGVMTDNGSSTTTYDEATDYDAYGRPVRTTLNPWGHQVVASAVYDQATGRVVNDYIDKQTSTNGSVDQYNYTYNQAGQLTSAQDVADGGASTDLQCFGYDYLGRLTTAWSDTGKVTLAAAPSIAGIGNCSNATPTSGATGQAKTTVGGPAPYWTSYGYDQTGNRTTLVQHNTAGITADDITTNQVFKPGQNNTPTTAPNTGGGTGGPHALLSTSSTGPGNPGSTAYQYDADGNTTAISSTPGTTNLTWDPEGHLETDKPAGSSTTTSYIYDADGNPLLRTVGTSTTIFLGADEATFNSSTNVLTDTRTYDEPNGLTIVREGSLLNFQASDPHGTASLDLNNNSNLAETRRYLDPFGNPRTASPNWTVANGYSDKGFVGGTQDPTTGLTNLGAREYQPSTGRFLSPDPILDTSASPQQWNGYAYANNDPVNSTDANGLHVYNPDNNGECDATCVHDEVTSGQEGAQSIGQEGQEANNDPAAQAEAHAADAAAAAAAAAAARQAKIDKILQEILDYYNKPVVAPGYCNRFTGCMTQAQMDASNAAGQKMLSALADMSIVIPWYKCTASGDKDQSACDIANCALACGPADGAAGLLDSLAGADTAAAESGSSKLGQLLKGLATAECATNSFPATTPVLLADGGSKPISQIRVGDSVTATDPLTGRTQPEIVTAVIKTLTDTDFTDLTIHTTHGDQGLTSTQHHPYWDNTTQRWTNAADLRLGDHLREPSGAVATVTKIRNYTGHIVTYNLTVADIHTYYVVAGSVPILVHNDSPVNPWSNAQEWTGGGKFPVGGAFGAGGPENGVLYRLGFHGEMTNYAVYDSQGIILYRVDLVGAAHGNPAVETPHLQTFTHNVGADGKIYAVQGKTAVPTGEGDIPQVGFC</sequence>
<proteinExistence type="predicted"/>
<feature type="compositionally biased region" description="Low complexity" evidence="1">
    <location>
        <begin position="1768"/>
        <end position="1780"/>
    </location>
</feature>
<dbReference type="InterPro" id="IPR036844">
    <property type="entry name" value="Hint_dom_sf"/>
</dbReference>
<dbReference type="NCBIfam" id="TIGR03696">
    <property type="entry name" value="Rhs_assc_core"/>
    <property type="match status" value="1"/>
</dbReference>
<evidence type="ECO:0000313" key="4">
    <source>
        <dbReference type="Proteomes" id="UP000657385"/>
    </source>
</evidence>